<evidence type="ECO:0000256" key="3">
    <source>
        <dbReference type="ARBA" id="ARBA00006483"/>
    </source>
</evidence>
<dbReference type="PANTHER" id="PTHR19317:SF81">
    <property type="entry name" value="PRA1 FAMILY PROTEIN D"/>
    <property type="match status" value="1"/>
</dbReference>
<evidence type="ECO:0000256" key="4">
    <source>
        <dbReference type="ARBA" id="ARBA00022692"/>
    </source>
</evidence>
<keyword evidence="4 7" id="KW-0812">Transmembrane</keyword>
<feature type="transmembrane region" description="Helical" evidence="7">
    <location>
        <begin position="105"/>
        <end position="123"/>
    </location>
</feature>
<gene>
    <name evidence="8" type="primary">MPI7</name>
    <name evidence="8" type="ORF">HannXRQ_Chr15g0468841</name>
</gene>
<evidence type="ECO:0000256" key="7">
    <source>
        <dbReference type="RuleBase" id="RU363107"/>
    </source>
</evidence>
<name>A0A251S5N9_HELAN</name>
<evidence type="ECO:0000256" key="5">
    <source>
        <dbReference type="ARBA" id="ARBA00022989"/>
    </source>
</evidence>
<reference evidence="9" key="1">
    <citation type="journal article" date="2017" name="Nature">
        <title>The sunflower genome provides insights into oil metabolism, flowering and Asterid evolution.</title>
        <authorList>
            <person name="Badouin H."/>
            <person name="Gouzy J."/>
            <person name="Grassa C.J."/>
            <person name="Murat F."/>
            <person name="Staton S.E."/>
            <person name="Cottret L."/>
            <person name="Lelandais-Briere C."/>
            <person name="Owens G.L."/>
            <person name="Carrere S."/>
            <person name="Mayjonade B."/>
            <person name="Legrand L."/>
            <person name="Gill N."/>
            <person name="Kane N.C."/>
            <person name="Bowers J.E."/>
            <person name="Hubner S."/>
            <person name="Bellec A."/>
            <person name="Berard A."/>
            <person name="Berges H."/>
            <person name="Blanchet N."/>
            <person name="Boniface M.C."/>
            <person name="Brunel D."/>
            <person name="Catrice O."/>
            <person name="Chaidir N."/>
            <person name="Claudel C."/>
            <person name="Donnadieu C."/>
            <person name="Faraut T."/>
            <person name="Fievet G."/>
            <person name="Helmstetter N."/>
            <person name="King M."/>
            <person name="Knapp S.J."/>
            <person name="Lai Z."/>
            <person name="Le Paslier M.C."/>
            <person name="Lippi Y."/>
            <person name="Lorenzon L."/>
            <person name="Mandel J.R."/>
            <person name="Marage G."/>
            <person name="Marchand G."/>
            <person name="Marquand E."/>
            <person name="Bret-Mestries E."/>
            <person name="Morien E."/>
            <person name="Nambeesan S."/>
            <person name="Nguyen T."/>
            <person name="Pegot-Espagnet P."/>
            <person name="Pouilly N."/>
            <person name="Raftis F."/>
            <person name="Sallet E."/>
            <person name="Schiex T."/>
            <person name="Thomas J."/>
            <person name="Vandecasteele C."/>
            <person name="Vares D."/>
            <person name="Vear F."/>
            <person name="Vautrin S."/>
            <person name="Crespi M."/>
            <person name="Mangin B."/>
            <person name="Burke J.M."/>
            <person name="Salse J."/>
            <person name="Munos S."/>
            <person name="Vincourt P."/>
            <person name="Rieseberg L.H."/>
            <person name="Langlade N.B."/>
        </authorList>
    </citation>
    <scope>NUCLEOTIDE SEQUENCE [LARGE SCALE GENOMIC DNA]</scope>
    <source>
        <strain evidence="9">cv. SF193</strain>
    </source>
</reference>
<accession>A0A251S5N9</accession>
<keyword evidence="9" id="KW-1185">Reference proteome</keyword>
<dbReference type="InParanoid" id="A0A251S5N9"/>
<dbReference type="PANTHER" id="PTHR19317">
    <property type="entry name" value="PRENYLATED RAB ACCEPTOR 1-RELATED"/>
    <property type="match status" value="1"/>
</dbReference>
<evidence type="ECO:0000313" key="8">
    <source>
        <dbReference type="EMBL" id="OTF94137.1"/>
    </source>
</evidence>
<keyword evidence="6 7" id="KW-0472">Membrane</keyword>
<proteinExistence type="inferred from homology"/>
<comment type="similarity">
    <text evidence="3 7">Belongs to the PRA1 family.</text>
</comment>
<keyword evidence="7" id="KW-0813">Transport</keyword>
<dbReference type="Pfam" id="PF03208">
    <property type="entry name" value="PRA1"/>
    <property type="match status" value="1"/>
</dbReference>
<evidence type="ECO:0000313" key="9">
    <source>
        <dbReference type="Proteomes" id="UP000215914"/>
    </source>
</evidence>
<evidence type="ECO:0000256" key="2">
    <source>
        <dbReference type="ARBA" id="ARBA00004141"/>
    </source>
</evidence>
<comment type="function">
    <text evidence="1 7">May be involved in both secretory and endocytic intracellular trafficking in the endosomal/prevacuolar compartments.</text>
</comment>
<evidence type="ECO:0000256" key="6">
    <source>
        <dbReference type="ARBA" id="ARBA00023136"/>
    </source>
</evidence>
<evidence type="ECO:0000256" key="1">
    <source>
        <dbReference type="ARBA" id="ARBA00002501"/>
    </source>
</evidence>
<dbReference type="Proteomes" id="UP000215914">
    <property type="component" value="Chromosome 15"/>
</dbReference>
<dbReference type="STRING" id="4232.A0A251S5N9"/>
<keyword evidence="5 7" id="KW-1133">Transmembrane helix</keyword>
<dbReference type="InterPro" id="IPR004895">
    <property type="entry name" value="Prenylated_rab_accept_PRA1"/>
</dbReference>
<dbReference type="GO" id="GO:0005783">
    <property type="term" value="C:endoplasmic reticulum"/>
    <property type="evidence" value="ECO:0000318"/>
    <property type="project" value="GO_Central"/>
</dbReference>
<dbReference type="GO" id="GO:0016192">
    <property type="term" value="P:vesicle-mediated transport"/>
    <property type="evidence" value="ECO:0000318"/>
    <property type="project" value="GO_Central"/>
</dbReference>
<dbReference type="GO" id="GO:0016020">
    <property type="term" value="C:membrane"/>
    <property type="evidence" value="ECO:0007669"/>
    <property type="project" value="UniProtKB-SubCell"/>
</dbReference>
<feature type="transmembrane region" description="Helical" evidence="7">
    <location>
        <begin position="52"/>
        <end position="71"/>
    </location>
</feature>
<dbReference type="EMBL" id="CM007904">
    <property type="protein sequence ID" value="OTF94137.1"/>
    <property type="molecule type" value="Genomic_DNA"/>
</dbReference>
<protein>
    <recommendedName>
        <fullName evidence="7">PRA1 family protein</fullName>
    </recommendedName>
</protein>
<comment type="subcellular location">
    <subcellularLocation>
        <location evidence="2 7">Membrane</location>
        <topology evidence="2 7">Multi-pass membrane protein</topology>
    </subcellularLocation>
</comment>
<dbReference type="GO" id="GO:0005794">
    <property type="term" value="C:Golgi apparatus"/>
    <property type="evidence" value="ECO:0000318"/>
    <property type="project" value="GO_Central"/>
</dbReference>
<dbReference type="OMA" id="YCDEDEG"/>
<sequence>MTPPPITTPPSTATTQIHHSIRPWLTDFLSLSSLSLPLSFPELSLRIQRNLYTYRTNYLFISFLIFLLTLIPHPITFILFIAIIIAWIYLIFYTNEPLFVLDFEIGHRLIVILLSVVTVGALAVTSVWWNVFLSVLISALVVLAHASLRTPDDVEESPYGALLSVVDDDVDAGPYTLVSDFELFHGTRTLLSSSASVSVMVRQNDCGKWGRAIV</sequence>
<organism evidence="8 9">
    <name type="scientific">Helianthus annuus</name>
    <name type="common">Common sunflower</name>
    <dbReference type="NCBI Taxonomy" id="4232"/>
    <lineage>
        <taxon>Eukaryota</taxon>
        <taxon>Viridiplantae</taxon>
        <taxon>Streptophyta</taxon>
        <taxon>Embryophyta</taxon>
        <taxon>Tracheophyta</taxon>
        <taxon>Spermatophyta</taxon>
        <taxon>Magnoliopsida</taxon>
        <taxon>eudicotyledons</taxon>
        <taxon>Gunneridae</taxon>
        <taxon>Pentapetalae</taxon>
        <taxon>asterids</taxon>
        <taxon>campanulids</taxon>
        <taxon>Asterales</taxon>
        <taxon>Asteraceae</taxon>
        <taxon>Asteroideae</taxon>
        <taxon>Heliantheae alliance</taxon>
        <taxon>Heliantheae</taxon>
        <taxon>Helianthus</taxon>
    </lineage>
</organism>
<dbReference type="AlphaFoldDB" id="A0A251S5N9"/>